<evidence type="ECO:0000313" key="3">
    <source>
        <dbReference type="Proteomes" id="UP000294911"/>
    </source>
</evidence>
<dbReference type="GO" id="GO:0016740">
    <property type="term" value="F:transferase activity"/>
    <property type="evidence" value="ECO:0007669"/>
    <property type="project" value="UniProtKB-KW"/>
</dbReference>
<name>A0A4R2QFL4_9PSEU</name>
<dbReference type="Proteomes" id="UP000294911">
    <property type="component" value="Unassembled WGS sequence"/>
</dbReference>
<proteinExistence type="predicted"/>
<organism evidence="2 3">
    <name type="scientific">Tamaricihabitans halophyticus</name>
    <dbReference type="NCBI Taxonomy" id="1262583"/>
    <lineage>
        <taxon>Bacteria</taxon>
        <taxon>Bacillati</taxon>
        <taxon>Actinomycetota</taxon>
        <taxon>Actinomycetes</taxon>
        <taxon>Pseudonocardiales</taxon>
        <taxon>Pseudonocardiaceae</taxon>
        <taxon>Tamaricihabitans</taxon>
    </lineage>
</organism>
<keyword evidence="3" id="KW-1185">Reference proteome</keyword>
<feature type="domain" description="Aminoglycoside phosphotransferase" evidence="1">
    <location>
        <begin position="144"/>
        <end position="332"/>
    </location>
</feature>
<dbReference type="Gene3D" id="3.90.1200.10">
    <property type="match status" value="1"/>
</dbReference>
<dbReference type="OrthoDB" id="3837844at2"/>
<accession>A0A4R2QFL4</accession>
<reference evidence="2 3" key="1">
    <citation type="submission" date="2019-03" db="EMBL/GenBank/DDBJ databases">
        <title>Genomic Encyclopedia of Type Strains, Phase IV (KMG-IV): sequencing the most valuable type-strain genomes for metagenomic binning, comparative biology and taxonomic classification.</title>
        <authorList>
            <person name="Goeker M."/>
        </authorList>
    </citation>
    <scope>NUCLEOTIDE SEQUENCE [LARGE SCALE GENOMIC DNA]</scope>
    <source>
        <strain evidence="2 3">DSM 45765</strain>
    </source>
</reference>
<keyword evidence="2" id="KW-0808">Transferase</keyword>
<dbReference type="InterPro" id="IPR002575">
    <property type="entry name" value="Aminoglycoside_PTrfase"/>
</dbReference>
<gene>
    <name evidence="2" type="ORF">EV191_111138</name>
</gene>
<sequence>MSAKTIEATASTPGIADGDTAEELAGAVLAGVGGELLSFRVRQVDHQPAAGTTATYAARVRWADESVTDELLGAVDGALPDGVARLSDGQTEVGMWRFPYDPELPALPAACDPERMRRLAASLGLGDGPVTTRVRSYRPRRRAVVEVRSGGRAVFVKVLRGTAKGEHRAHALHERHRLARAAGCPVPESLGWTDDGLVVLAAMPGNTLRQVLTAGQPGELDIDEVPRMLATLPAELAEFGRRRTWGQRAAHYAAILGSIVPEFAGRAGKVATAVDHDRPEGPDVAVHGDFYESQLLVHQGSISGLLDIDTAGKGERLDDAGCLLGHLSVLAQIHLDHAPVIDRLCARLRARFQRELCPAALDRRAAAVVLSLATGPHRVQEAEWQTKTGQRIGLAERWLECAGRDWPVGHQRP</sequence>
<evidence type="ECO:0000313" key="2">
    <source>
        <dbReference type="EMBL" id="TCP47933.1"/>
    </source>
</evidence>
<protein>
    <submittedName>
        <fullName evidence="2">Phosphotransferase family enzyme</fullName>
    </submittedName>
</protein>
<dbReference type="InterPro" id="IPR011009">
    <property type="entry name" value="Kinase-like_dom_sf"/>
</dbReference>
<dbReference type="RefSeq" id="WP_132879057.1">
    <property type="nucleotide sequence ID" value="NZ_SLXQ01000011.1"/>
</dbReference>
<dbReference type="AlphaFoldDB" id="A0A4R2QFL4"/>
<comment type="caution">
    <text evidence="2">The sequence shown here is derived from an EMBL/GenBank/DDBJ whole genome shotgun (WGS) entry which is preliminary data.</text>
</comment>
<dbReference type="SUPFAM" id="SSF56112">
    <property type="entry name" value="Protein kinase-like (PK-like)"/>
    <property type="match status" value="1"/>
</dbReference>
<dbReference type="EMBL" id="SLXQ01000011">
    <property type="protein sequence ID" value="TCP47933.1"/>
    <property type="molecule type" value="Genomic_DNA"/>
</dbReference>
<dbReference type="Pfam" id="PF01636">
    <property type="entry name" value="APH"/>
    <property type="match status" value="1"/>
</dbReference>
<evidence type="ECO:0000259" key="1">
    <source>
        <dbReference type="Pfam" id="PF01636"/>
    </source>
</evidence>